<evidence type="ECO:0000313" key="6">
    <source>
        <dbReference type="EMBL" id="GAV22716.1"/>
    </source>
</evidence>
<gene>
    <name evidence="6" type="ORF">cpu_12260</name>
</gene>
<dbReference type="PANTHER" id="PTHR32089">
    <property type="entry name" value="METHYL-ACCEPTING CHEMOTAXIS PROTEIN MCPB"/>
    <property type="match status" value="1"/>
</dbReference>
<evidence type="ECO:0000259" key="5">
    <source>
        <dbReference type="PROSITE" id="PS50111"/>
    </source>
</evidence>
<feature type="transmembrane region" description="Helical" evidence="4">
    <location>
        <begin position="12"/>
        <end position="31"/>
    </location>
</feature>
<evidence type="ECO:0000256" key="1">
    <source>
        <dbReference type="ARBA" id="ARBA00023224"/>
    </source>
</evidence>
<dbReference type="Pfam" id="PF00015">
    <property type="entry name" value="MCPsignal"/>
    <property type="match status" value="1"/>
</dbReference>
<dbReference type="InterPro" id="IPR004090">
    <property type="entry name" value="Chemotax_Me-accpt_rcpt"/>
</dbReference>
<dbReference type="STRING" id="870242.cpu_12260"/>
<keyword evidence="4" id="KW-0812">Transmembrane</keyword>
<keyword evidence="4" id="KW-1133">Transmembrane helix</keyword>
<dbReference type="GO" id="GO:0006935">
    <property type="term" value="P:chemotaxis"/>
    <property type="evidence" value="ECO:0007669"/>
    <property type="project" value="InterPro"/>
</dbReference>
<sequence>MEIKNLTLKKYLLRTVLYAVPGAGLVGYLSGLFAINIYIAILIGAAGGAIIGLVISYSNFKRIIQPLKEMLTEIEILAEKNKGLGITDLNTIDDLKTSFIKILKGLTLELQEITKTINNTVLSLVDTTSETSAGIEEVAASTQEINSSLEEINETIRNIARLAEELGDKLTKGRESLGLFSSENAKIQNSLTVAATSINELFTHTQEINVALELITEIAAQTNLLALNAAIEAARAGEAGKSFAVVAEEVRKLAGKSKEAAEEIKGVIDLIFKNMREAQEKMQETFTIATESTEKTSFLQTELQGVMGLLPELLRQNQSLPAYMQNITEAVNNVAAATNEQSAAMNSVQKMAEETQGLITKLEQLKNKFTL</sequence>
<protein>
    <recommendedName>
        <fullName evidence="5">Methyl-accepting transducer domain-containing protein</fullName>
    </recommendedName>
</protein>
<dbReference type="GO" id="GO:0016020">
    <property type="term" value="C:membrane"/>
    <property type="evidence" value="ECO:0007669"/>
    <property type="project" value="InterPro"/>
</dbReference>
<evidence type="ECO:0000256" key="3">
    <source>
        <dbReference type="PROSITE-ProRule" id="PRU00284"/>
    </source>
</evidence>
<feature type="domain" description="Methyl-accepting transducer" evidence="5">
    <location>
        <begin position="106"/>
        <end position="349"/>
    </location>
</feature>
<dbReference type="GO" id="GO:0004888">
    <property type="term" value="F:transmembrane signaling receptor activity"/>
    <property type="evidence" value="ECO:0007669"/>
    <property type="project" value="InterPro"/>
</dbReference>
<dbReference type="InterPro" id="IPR004089">
    <property type="entry name" value="MCPsignal_dom"/>
</dbReference>
<dbReference type="SMART" id="SM00283">
    <property type="entry name" value="MA"/>
    <property type="match status" value="1"/>
</dbReference>
<evidence type="ECO:0000256" key="2">
    <source>
        <dbReference type="ARBA" id="ARBA00029447"/>
    </source>
</evidence>
<keyword evidence="1 3" id="KW-0807">Transducer</keyword>
<dbReference type="OrthoDB" id="1862723at2"/>
<comment type="caution">
    <text evidence="6">The sequence shown here is derived from an EMBL/GenBank/DDBJ whole genome shotgun (WGS) entry which is preliminary data.</text>
</comment>
<keyword evidence="4" id="KW-0472">Membrane</keyword>
<evidence type="ECO:0000313" key="7">
    <source>
        <dbReference type="Proteomes" id="UP000187485"/>
    </source>
</evidence>
<dbReference type="EMBL" id="BDJK01000018">
    <property type="protein sequence ID" value="GAV22716.1"/>
    <property type="molecule type" value="Genomic_DNA"/>
</dbReference>
<dbReference type="AlphaFoldDB" id="A0A1L8CUW0"/>
<dbReference type="SUPFAM" id="SSF58104">
    <property type="entry name" value="Methyl-accepting chemotaxis protein (MCP) signaling domain"/>
    <property type="match status" value="1"/>
</dbReference>
<accession>A0A1L8CUW0</accession>
<dbReference type="GO" id="GO:0007165">
    <property type="term" value="P:signal transduction"/>
    <property type="evidence" value="ECO:0007669"/>
    <property type="project" value="UniProtKB-KW"/>
</dbReference>
<keyword evidence="7" id="KW-1185">Reference proteome</keyword>
<name>A0A1L8CUW0_9THEO</name>
<proteinExistence type="inferred from homology"/>
<organism evidence="6 7">
    <name type="scientific">Carboxydothermus pertinax</name>
    <dbReference type="NCBI Taxonomy" id="870242"/>
    <lineage>
        <taxon>Bacteria</taxon>
        <taxon>Bacillati</taxon>
        <taxon>Bacillota</taxon>
        <taxon>Clostridia</taxon>
        <taxon>Thermoanaerobacterales</taxon>
        <taxon>Thermoanaerobacteraceae</taxon>
        <taxon>Carboxydothermus</taxon>
    </lineage>
</organism>
<dbReference type="PANTHER" id="PTHR32089:SF112">
    <property type="entry name" value="LYSOZYME-LIKE PROTEIN-RELATED"/>
    <property type="match status" value="1"/>
</dbReference>
<dbReference type="PRINTS" id="PR00260">
    <property type="entry name" value="CHEMTRNSDUCR"/>
</dbReference>
<dbReference type="RefSeq" id="WP_075859188.1">
    <property type="nucleotide sequence ID" value="NZ_BDJK01000018.1"/>
</dbReference>
<evidence type="ECO:0000256" key="4">
    <source>
        <dbReference type="SAM" id="Phobius"/>
    </source>
</evidence>
<dbReference type="Proteomes" id="UP000187485">
    <property type="component" value="Unassembled WGS sequence"/>
</dbReference>
<dbReference type="PROSITE" id="PS50111">
    <property type="entry name" value="CHEMOTAXIS_TRANSDUC_2"/>
    <property type="match status" value="1"/>
</dbReference>
<comment type="similarity">
    <text evidence="2">Belongs to the methyl-accepting chemotaxis (MCP) protein family.</text>
</comment>
<reference evidence="7" key="1">
    <citation type="submission" date="2016-12" db="EMBL/GenBank/DDBJ databases">
        <title>Draft Genome Sequences od Carboxydothermus pertinax and islandicus, Hydrogenogenic Carboxydotrophic Bacteria.</title>
        <authorList>
            <person name="Fukuyama Y."/>
            <person name="Ohmae K."/>
            <person name="Yoneda Y."/>
            <person name="Yoshida T."/>
            <person name="Sako Y."/>
        </authorList>
    </citation>
    <scope>NUCLEOTIDE SEQUENCE [LARGE SCALE GENOMIC DNA]</scope>
    <source>
        <strain evidence="7">Ug1</strain>
    </source>
</reference>
<feature type="transmembrane region" description="Helical" evidence="4">
    <location>
        <begin position="37"/>
        <end position="60"/>
    </location>
</feature>
<dbReference type="Gene3D" id="1.10.287.950">
    <property type="entry name" value="Methyl-accepting chemotaxis protein"/>
    <property type="match status" value="1"/>
</dbReference>